<feature type="domain" description="Helix-turn-helix" evidence="1">
    <location>
        <begin position="26"/>
        <end position="63"/>
    </location>
</feature>
<dbReference type="RefSeq" id="WP_164362372.1">
    <property type="nucleotide sequence ID" value="NZ_CP066776.1"/>
</dbReference>
<evidence type="ECO:0000313" key="3">
    <source>
        <dbReference type="Proteomes" id="UP000475117"/>
    </source>
</evidence>
<dbReference type="KEGG" id="soa:G3M56_010020"/>
<organism evidence="2 3">
    <name type="scientific">Sulfuriroseicoccus oceanibius</name>
    <dbReference type="NCBI Taxonomy" id="2707525"/>
    <lineage>
        <taxon>Bacteria</taxon>
        <taxon>Pseudomonadati</taxon>
        <taxon>Verrucomicrobiota</taxon>
        <taxon>Verrucomicrobiia</taxon>
        <taxon>Verrucomicrobiales</taxon>
        <taxon>Verrucomicrobiaceae</taxon>
        <taxon>Sulfuriroseicoccus</taxon>
    </lineage>
</organism>
<reference evidence="2 3" key="1">
    <citation type="submission" date="2020-12" db="EMBL/GenBank/DDBJ databases">
        <title>Sulforoseuscoccus oceanibium gen. nov., sp. nov., a representative of the phylum Verrucomicrobia with special cytoplasmic membrane, and proposal of Sulforoseuscoccusaceae fam. nov.</title>
        <authorList>
            <person name="Xi F."/>
        </authorList>
    </citation>
    <scope>NUCLEOTIDE SEQUENCE [LARGE SCALE GENOMIC DNA]</scope>
    <source>
        <strain evidence="2 3">T37</strain>
    </source>
</reference>
<dbReference type="InterPro" id="IPR041657">
    <property type="entry name" value="HTH_17"/>
</dbReference>
<dbReference type="SUPFAM" id="SSF46955">
    <property type="entry name" value="Putative DNA-binding domain"/>
    <property type="match status" value="1"/>
</dbReference>
<protein>
    <submittedName>
        <fullName evidence="2">Helix-turn-helix domain-containing protein</fullName>
    </submittedName>
</protein>
<evidence type="ECO:0000259" key="1">
    <source>
        <dbReference type="Pfam" id="PF12728"/>
    </source>
</evidence>
<evidence type="ECO:0000313" key="2">
    <source>
        <dbReference type="EMBL" id="QQL44229.1"/>
    </source>
</evidence>
<name>A0A6B3L8M3_9BACT</name>
<gene>
    <name evidence="2" type="ORF">G3M56_010020</name>
</gene>
<dbReference type="Pfam" id="PF12728">
    <property type="entry name" value="HTH_17"/>
    <property type="match status" value="1"/>
</dbReference>
<dbReference type="AlphaFoldDB" id="A0A6B3L8M3"/>
<keyword evidence="3" id="KW-1185">Reference proteome</keyword>
<dbReference type="EMBL" id="CP066776">
    <property type="protein sequence ID" value="QQL44229.1"/>
    <property type="molecule type" value="Genomic_DNA"/>
</dbReference>
<accession>A0A6B3L8M3</accession>
<dbReference type="Proteomes" id="UP000475117">
    <property type="component" value="Chromosome"/>
</dbReference>
<dbReference type="InterPro" id="IPR009061">
    <property type="entry name" value="DNA-bd_dom_put_sf"/>
</dbReference>
<sequence length="78" mass="8720">MKVNASTTTPTERPTPSVALAPNELIDTAELARRLKVTRRSIDNYRAQGRIPAIKIGQCVRFNWLRVIEALEGISESK</sequence>
<proteinExistence type="predicted"/>